<accession>A0A0L9UER2</accession>
<proteinExistence type="predicted"/>
<dbReference type="Gramene" id="KOM41228">
    <property type="protein sequence ID" value="KOM41228"/>
    <property type="gene ID" value="LR48_Vigan04g142600"/>
</dbReference>
<reference evidence="2" key="1">
    <citation type="journal article" date="2015" name="Proc. Natl. Acad. Sci. U.S.A.">
        <title>Genome sequencing of adzuki bean (Vigna angularis) provides insight into high starch and low fat accumulation and domestication.</title>
        <authorList>
            <person name="Yang K."/>
            <person name="Tian Z."/>
            <person name="Chen C."/>
            <person name="Luo L."/>
            <person name="Zhao B."/>
            <person name="Wang Z."/>
            <person name="Yu L."/>
            <person name="Li Y."/>
            <person name="Sun Y."/>
            <person name="Li W."/>
            <person name="Chen Y."/>
            <person name="Li Y."/>
            <person name="Zhang Y."/>
            <person name="Ai D."/>
            <person name="Zhao J."/>
            <person name="Shang C."/>
            <person name="Ma Y."/>
            <person name="Wu B."/>
            <person name="Wang M."/>
            <person name="Gao L."/>
            <person name="Sun D."/>
            <person name="Zhang P."/>
            <person name="Guo F."/>
            <person name="Wang W."/>
            <person name="Li Y."/>
            <person name="Wang J."/>
            <person name="Varshney R.K."/>
            <person name="Wang J."/>
            <person name="Ling H.Q."/>
            <person name="Wan P."/>
        </authorList>
    </citation>
    <scope>NUCLEOTIDE SEQUENCE</scope>
    <source>
        <strain evidence="2">cv. Jingnong 6</strain>
    </source>
</reference>
<protein>
    <submittedName>
        <fullName evidence="1">Uncharacterized protein</fullName>
    </submittedName>
</protein>
<dbReference type="EMBL" id="CM003374">
    <property type="protein sequence ID" value="KOM41228.1"/>
    <property type="molecule type" value="Genomic_DNA"/>
</dbReference>
<dbReference type="AlphaFoldDB" id="A0A0L9UER2"/>
<dbReference type="Proteomes" id="UP000053144">
    <property type="component" value="Chromosome 4"/>
</dbReference>
<sequence>MKGSHRVIRNVLQAQEVVCDVVFRRPFGIGFHKLFGSVMLDHSVHALPDFSVTTKPFSFSAILFNSAQLVADRSVEASSKAFSARSVVTLADHSVLTSSDRSIKTFLRPFGQTVSNRSVLAVSDPETPPLEGPLQLPLEGPTAKLLSSLVGPLPPGKIGLSPGHYNHFPAKIKVNPLQGKLAKGGGMGELIERHWTKKLAPYNLRKESMC</sequence>
<gene>
    <name evidence="1" type="ORF">LR48_Vigan04g142600</name>
</gene>
<evidence type="ECO:0000313" key="1">
    <source>
        <dbReference type="EMBL" id="KOM41228.1"/>
    </source>
</evidence>
<name>A0A0L9UER2_PHAAN</name>
<organism evidence="1 2">
    <name type="scientific">Phaseolus angularis</name>
    <name type="common">Azuki bean</name>
    <name type="synonym">Vigna angularis</name>
    <dbReference type="NCBI Taxonomy" id="3914"/>
    <lineage>
        <taxon>Eukaryota</taxon>
        <taxon>Viridiplantae</taxon>
        <taxon>Streptophyta</taxon>
        <taxon>Embryophyta</taxon>
        <taxon>Tracheophyta</taxon>
        <taxon>Spermatophyta</taxon>
        <taxon>Magnoliopsida</taxon>
        <taxon>eudicotyledons</taxon>
        <taxon>Gunneridae</taxon>
        <taxon>Pentapetalae</taxon>
        <taxon>rosids</taxon>
        <taxon>fabids</taxon>
        <taxon>Fabales</taxon>
        <taxon>Fabaceae</taxon>
        <taxon>Papilionoideae</taxon>
        <taxon>50 kb inversion clade</taxon>
        <taxon>NPAAA clade</taxon>
        <taxon>indigoferoid/millettioid clade</taxon>
        <taxon>Phaseoleae</taxon>
        <taxon>Vigna</taxon>
    </lineage>
</organism>
<evidence type="ECO:0000313" key="2">
    <source>
        <dbReference type="Proteomes" id="UP000053144"/>
    </source>
</evidence>